<name>A0AAD9NIX8_RIDPI</name>
<organism evidence="8 9">
    <name type="scientific">Ridgeia piscesae</name>
    <name type="common">Tubeworm</name>
    <dbReference type="NCBI Taxonomy" id="27915"/>
    <lineage>
        <taxon>Eukaryota</taxon>
        <taxon>Metazoa</taxon>
        <taxon>Spiralia</taxon>
        <taxon>Lophotrochozoa</taxon>
        <taxon>Annelida</taxon>
        <taxon>Polychaeta</taxon>
        <taxon>Sedentaria</taxon>
        <taxon>Canalipalpata</taxon>
        <taxon>Sabellida</taxon>
        <taxon>Siboglinidae</taxon>
        <taxon>Ridgeia</taxon>
    </lineage>
</organism>
<feature type="region of interest" description="Disordered" evidence="6">
    <location>
        <begin position="65"/>
        <end position="90"/>
    </location>
</feature>
<evidence type="ECO:0000256" key="1">
    <source>
        <dbReference type="ARBA" id="ARBA00004245"/>
    </source>
</evidence>
<evidence type="ECO:0000256" key="4">
    <source>
        <dbReference type="ARBA" id="ARBA00022701"/>
    </source>
</evidence>
<comment type="subcellular location">
    <subcellularLocation>
        <location evidence="1">Cytoplasm</location>
        <location evidence="1">Cytoskeleton</location>
    </subcellularLocation>
</comment>
<keyword evidence="9" id="KW-1185">Reference proteome</keyword>
<dbReference type="EMBL" id="JAODUO010001211">
    <property type="protein sequence ID" value="KAK2168864.1"/>
    <property type="molecule type" value="Genomic_DNA"/>
</dbReference>
<dbReference type="Proteomes" id="UP001209878">
    <property type="component" value="Unassembled WGS sequence"/>
</dbReference>
<evidence type="ECO:0000313" key="9">
    <source>
        <dbReference type="Proteomes" id="UP001209878"/>
    </source>
</evidence>
<comment type="similarity">
    <text evidence="2">Belongs to the TUBGCP family.</text>
</comment>
<evidence type="ECO:0000313" key="8">
    <source>
        <dbReference type="EMBL" id="KAK2168864.1"/>
    </source>
</evidence>
<proteinExistence type="inferred from homology"/>
<dbReference type="Gene3D" id="1.20.120.1900">
    <property type="entry name" value="Gamma-tubulin complex, C-terminal domain"/>
    <property type="match status" value="1"/>
</dbReference>
<dbReference type="GO" id="GO:0043015">
    <property type="term" value="F:gamma-tubulin binding"/>
    <property type="evidence" value="ECO:0007669"/>
    <property type="project" value="InterPro"/>
</dbReference>
<gene>
    <name evidence="8" type="ORF">NP493_1211g00043</name>
</gene>
<dbReference type="AlphaFoldDB" id="A0AAD9NIX8"/>
<evidence type="ECO:0000256" key="5">
    <source>
        <dbReference type="ARBA" id="ARBA00023212"/>
    </source>
</evidence>
<keyword evidence="4" id="KW-0493">Microtubule</keyword>
<keyword evidence="5" id="KW-0206">Cytoskeleton</keyword>
<evidence type="ECO:0000256" key="6">
    <source>
        <dbReference type="SAM" id="MobiDB-lite"/>
    </source>
</evidence>
<feature type="domain" description="Gamma tubulin complex component C-terminal" evidence="7">
    <location>
        <begin position="11"/>
        <end position="144"/>
    </location>
</feature>
<dbReference type="GO" id="GO:0005874">
    <property type="term" value="C:microtubule"/>
    <property type="evidence" value="ECO:0007669"/>
    <property type="project" value="UniProtKB-KW"/>
</dbReference>
<sequence>MNLYRSATEDSARQCFEQKKRHKTEQEILTQLRTIFDLIIQLQSIQKNLYRSATEELTARQCFEQKKRHKTEQGQWGITSEDEDREDDRRSEFRQNLNSIIRSQLRVLAQSYQNMVQQFLVMLADHSDVSLRFLSFRLDFNEHYKAKEPKLHTPGGRRQVSRT</sequence>
<evidence type="ECO:0000259" key="7">
    <source>
        <dbReference type="Pfam" id="PF04130"/>
    </source>
</evidence>
<reference evidence="8" key="1">
    <citation type="journal article" date="2023" name="Mol. Biol. Evol.">
        <title>Third-Generation Sequencing Reveals the Adaptive Role of the Epigenome in Three Deep-Sea Polychaetes.</title>
        <authorList>
            <person name="Perez M."/>
            <person name="Aroh O."/>
            <person name="Sun Y."/>
            <person name="Lan Y."/>
            <person name="Juniper S.K."/>
            <person name="Young C.R."/>
            <person name="Angers B."/>
            <person name="Qian P.Y."/>
        </authorList>
    </citation>
    <scope>NUCLEOTIDE SEQUENCE</scope>
    <source>
        <strain evidence="8">R07B-5</strain>
    </source>
</reference>
<dbReference type="Pfam" id="PF04130">
    <property type="entry name" value="GCP_C_terminal"/>
    <property type="match status" value="1"/>
</dbReference>
<evidence type="ECO:0000256" key="3">
    <source>
        <dbReference type="ARBA" id="ARBA00022490"/>
    </source>
</evidence>
<evidence type="ECO:0000256" key="2">
    <source>
        <dbReference type="ARBA" id="ARBA00010337"/>
    </source>
</evidence>
<comment type="caution">
    <text evidence="8">The sequence shown here is derived from an EMBL/GenBank/DDBJ whole genome shotgun (WGS) entry which is preliminary data.</text>
</comment>
<accession>A0AAD9NIX8</accession>
<dbReference type="InterPro" id="IPR040457">
    <property type="entry name" value="GCP_C"/>
</dbReference>
<protein>
    <recommendedName>
        <fullName evidence="7">Gamma tubulin complex component C-terminal domain-containing protein</fullName>
    </recommendedName>
</protein>
<dbReference type="InterPro" id="IPR042241">
    <property type="entry name" value="GCP_C_sf"/>
</dbReference>
<keyword evidence="3" id="KW-0963">Cytoplasm</keyword>